<comment type="caution">
    <text evidence="2">The sequence shown here is derived from an EMBL/GenBank/DDBJ whole genome shotgun (WGS) entry which is preliminary data.</text>
</comment>
<evidence type="ECO:0000256" key="1">
    <source>
        <dbReference type="SAM" id="MobiDB-lite"/>
    </source>
</evidence>
<dbReference type="Proteomes" id="UP001196413">
    <property type="component" value="Unassembled WGS sequence"/>
</dbReference>
<name>A0AAD5LVL3_PARTN</name>
<keyword evidence="3" id="KW-1185">Reference proteome</keyword>
<feature type="compositionally biased region" description="Basic and acidic residues" evidence="1">
    <location>
        <begin position="78"/>
        <end position="91"/>
    </location>
</feature>
<evidence type="ECO:0000313" key="2">
    <source>
        <dbReference type="EMBL" id="KAJ1345528.1"/>
    </source>
</evidence>
<dbReference type="EMBL" id="JAHQIW010000010">
    <property type="protein sequence ID" value="KAJ1345528.1"/>
    <property type="molecule type" value="Genomic_DNA"/>
</dbReference>
<organism evidence="2 3">
    <name type="scientific">Parelaphostrongylus tenuis</name>
    <name type="common">Meningeal worm</name>
    <dbReference type="NCBI Taxonomy" id="148309"/>
    <lineage>
        <taxon>Eukaryota</taxon>
        <taxon>Metazoa</taxon>
        <taxon>Ecdysozoa</taxon>
        <taxon>Nematoda</taxon>
        <taxon>Chromadorea</taxon>
        <taxon>Rhabditida</taxon>
        <taxon>Rhabditina</taxon>
        <taxon>Rhabditomorpha</taxon>
        <taxon>Strongyloidea</taxon>
        <taxon>Metastrongylidae</taxon>
        <taxon>Parelaphostrongylus</taxon>
    </lineage>
</organism>
<sequence length="118" mass="12796">MTLKRQLVRNRLCDPLCSTKNCIICPNGKDGGWMSSGGITSAPGRDDALTTSPRVNSRTKRRVGVSWNSLLVAPLSAPEKDDAPATSPHDKSRIKRHVGDSTSIRTAIIRVDCPQQLS</sequence>
<dbReference type="AlphaFoldDB" id="A0AAD5LVL3"/>
<evidence type="ECO:0000313" key="3">
    <source>
        <dbReference type="Proteomes" id="UP001196413"/>
    </source>
</evidence>
<reference evidence="2" key="1">
    <citation type="submission" date="2021-06" db="EMBL/GenBank/DDBJ databases">
        <title>Parelaphostrongylus tenuis whole genome reference sequence.</title>
        <authorList>
            <person name="Garwood T.J."/>
            <person name="Larsen P.A."/>
            <person name="Fountain-Jones N.M."/>
            <person name="Garbe J.R."/>
            <person name="Macchietto M.G."/>
            <person name="Kania S.A."/>
            <person name="Gerhold R.W."/>
            <person name="Richards J.E."/>
            <person name="Wolf T.M."/>
        </authorList>
    </citation>
    <scope>NUCLEOTIDE SEQUENCE</scope>
    <source>
        <strain evidence="2">MNPRO001-30</strain>
        <tissue evidence="2">Meninges</tissue>
    </source>
</reference>
<feature type="region of interest" description="Disordered" evidence="1">
    <location>
        <begin position="76"/>
        <end position="99"/>
    </location>
</feature>
<gene>
    <name evidence="2" type="ORF">KIN20_000084</name>
</gene>
<proteinExistence type="predicted"/>
<accession>A0AAD5LVL3</accession>
<protein>
    <submittedName>
        <fullName evidence="2">Uncharacterized protein</fullName>
    </submittedName>
</protein>
<feature type="region of interest" description="Disordered" evidence="1">
    <location>
        <begin position="36"/>
        <end position="57"/>
    </location>
</feature>